<protein>
    <submittedName>
        <fullName evidence="2">Uncharacterized protein LOC114345042</fullName>
    </submittedName>
</protein>
<dbReference type="InterPro" id="IPR004119">
    <property type="entry name" value="EcKL"/>
</dbReference>
<accession>A0A6P7GPY3</accession>
<dbReference type="PANTHER" id="PTHR11012:SF30">
    <property type="entry name" value="PROTEIN KINASE-LIKE DOMAIN-CONTAINING"/>
    <property type="match status" value="1"/>
</dbReference>
<sequence>MADLSTKDELHSWIQRSIGAENFTYTVESTTQKGEGYIGELFFVKVDLQQPINGKDVLYLVVKTNKKNSGSEKCSSMVQDLCKREVFFYGTILKEYQEFQDNKKLPVLFDMIPNCYKTFSENDNEVIILDNLKKDGYVLHSREEPMNMAHLEMGLKSYAKLHAMSFALKDQNREIFENISKNCHSIIKEVFVNLKKMYDTRSPTVVETLKEAGRPDLSILYEKYINEKSIYNRFMEVWDTIPNDQALMHADCHNANMMFQYKGDDKTVPLRMVLLDFQAVCLHSPVIDISYFLWINLSPTEAPKIKDFVEYYYNEFCSYLKQLGSDAEKVFPRSIFEEHLKVYLPYGIFLTLPCLDILYLDNEDTPALFDEETNEFFGALTKDLKIKSREKYLERLMALVDTFFNGPYA</sequence>
<feature type="domain" description="CHK kinase-like" evidence="1">
    <location>
        <begin position="127"/>
        <end position="322"/>
    </location>
</feature>
<dbReference type="Pfam" id="PF02958">
    <property type="entry name" value="EcKL"/>
    <property type="match status" value="1"/>
</dbReference>
<dbReference type="InParanoid" id="A0A6P7GPY3"/>
<dbReference type="Gene3D" id="3.90.1200.10">
    <property type="match status" value="1"/>
</dbReference>
<dbReference type="InterPro" id="IPR015897">
    <property type="entry name" value="CHK_kinase-like"/>
</dbReference>
<dbReference type="AlphaFoldDB" id="A0A6P7GPY3"/>
<dbReference type="SUPFAM" id="SSF56112">
    <property type="entry name" value="Protein kinase-like (PK-like)"/>
    <property type="match status" value="1"/>
</dbReference>
<dbReference type="SMART" id="SM00587">
    <property type="entry name" value="CHK"/>
    <property type="match status" value="1"/>
</dbReference>
<proteinExistence type="predicted"/>
<organism evidence="2">
    <name type="scientific">Diabrotica virgifera virgifera</name>
    <name type="common">western corn rootworm</name>
    <dbReference type="NCBI Taxonomy" id="50390"/>
    <lineage>
        <taxon>Eukaryota</taxon>
        <taxon>Metazoa</taxon>
        <taxon>Ecdysozoa</taxon>
        <taxon>Arthropoda</taxon>
        <taxon>Hexapoda</taxon>
        <taxon>Insecta</taxon>
        <taxon>Pterygota</taxon>
        <taxon>Neoptera</taxon>
        <taxon>Endopterygota</taxon>
        <taxon>Coleoptera</taxon>
        <taxon>Polyphaga</taxon>
        <taxon>Cucujiformia</taxon>
        <taxon>Chrysomeloidea</taxon>
        <taxon>Chrysomelidae</taxon>
        <taxon>Galerucinae</taxon>
        <taxon>Diabroticina</taxon>
        <taxon>Diabroticites</taxon>
        <taxon>Diabrotica</taxon>
    </lineage>
</organism>
<name>A0A6P7GPY3_DIAVI</name>
<reference evidence="2" key="1">
    <citation type="submission" date="2025-08" db="UniProtKB">
        <authorList>
            <consortium name="RefSeq"/>
        </authorList>
    </citation>
    <scope>IDENTIFICATION</scope>
    <source>
        <tissue evidence="2">Whole insect</tissue>
    </source>
</reference>
<dbReference type="RefSeq" id="XP_028151664.1">
    <property type="nucleotide sequence ID" value="XM_028295863.1"/>
</dbReference>
<dbReference type="PANTHER" id="PTHR11012">
    <property type="entry name" value="PROTEIN KINASE-LIKE DOMAIN-CONTAINING"/>
    <property type="match status" value="1"/>
</dbReference>
<gene>
    <name evidence="2" type="primary">LOC114345042</name>
</gene>
<dbReference type="InterPro" id="IPR011009">
    <property type="entry name" value="Kinase-like_dom_sf"/>
</dbReference>
<evidence type="ECO:0000313" key="2">
    <source>
        <dbReference type="RefSeq" id="XP_028151664.1"/>
    </source>
</evidence>
<evidence type="ECO:0000259" key="1">
    <source>
        <dbReference type="SMART" id="SM00587"/>
    </source>
</evidence>